<dbReference type="Proteomes" id="UP001497457">
    <property type="component" value="Chromosome 28b"/>
</dbReference>
<reference evidence="4" key="1">
    <citation type="submission" date="2024-06" db="EMBL/GenBank/DDBJ databases">
        <authorList>
            <person name="Ryan C."/>
        </authorList>
    </citation>
    <scope>NUCLEOTIDE SEQUENCE [LARGE SCALE GENOMIC DNA]</scope>
</reference>
<dbReference type="SUPFAM" id="SSF81383">
    <property type="entry name" value="F-box domain"/>
    <property type="match status" value="1"/>
</dbReference>
<evidence type="ECO:0000259" key="2">
    <source>
        <dbReference type="PROSITE" id="PS50181"/>
    </source>
</evidence>
<dbReference type="Gene3D" id="1.20.1280.50">
    <property type="match status" value="1"/>
</dbReference>
<evidence type="ECO:0000256" key="1">
    <source>
        <dbReference type="SAM" id="MobiDB-lite"/>
    </source>
</evidence>
<keyword evidence="4" id="KW-1185">Reference proteome</keyword>
<proteinExistence type="predicted"/>
<dbReference type="InterPro" id="IPR001810">
    <property type="entry name" value="F-box_dom"/>
</dbReference>
<dbReference type="InterPro" id="IPR050232">
    <property type="entry name" value="FBL13/AtMIF1-like"/>
</dbReference>
<dbReference type="PANTHER" id="PTHR31900:SF30">
    <property type="entry name" value="SUPERFAMILY PROTEIN, PUTATIVE-RELATED"/>
    <property type="match status" value="1"/>
</dbReference>
<organism evidence="3 4">
    <name type="scientific">Urochloa decumbens</name>
    <dbReference type="NCBI Taxonomy" id="240449"/>
    <lineage>
        <taxon>Eukaryota</taxon>
        <taxon>Viridiplantae</taxon>
        <taxon>Streptophyta</taxon>
        <taxon>Embryophyta</taxon>
        <taxon>Tracheophyta</taxon>
        <taxon>Spermatophyta</taxon>
        <taxon>Magnoliopsida</taxon>
        <taxon>Liliopsida</taxon>
        <taxon>Poales</taxon>
        <taxon>Poaceae</taxon>
        <taxon>PACMAD clade</taxon>
        <taxon>Panicoideae</taxon>
        <taxon>Panicodae</taxon>
        <taxon>Paniceae</taxon>
        <taxon>Melinidinae</taxon>
        <taxon>Urochloa</taxon>
    </lineage>
</organism>
<dbReference type="PANTHER" id="PTHR31900">
    <property type="entry name" value="F-BOX/RNI SUPERFAMILY PROTEIN-RELATED"/>
    <property type="match status" value="1"/>
</dbReference>
<reference evidence="3 4" key="2">
    <citation type="submission" date="2024-10" db="EMBL/GenBank/DDBJ databases">
        <authorList>
            <person name="Ryan C."/>
        </authorList>
    </citation>
    <scope>NUCLEOTIDE SEQUENCE [LARGE SCALE GENOMIC DNA]</scope>
</reference>
<accession>A0ABC9C0Y4</accession>
<dbReference type="AlphaFoldDB" id="A0ABC9C0Y4"/>
<gene>
    <name evidence="3" type="ORF">URODEC1_LOCUS71117</name>
</gene>
<dbReference type="InterPro" id="IPR032675">
    <property type="entry name" value="LRR_dom_sf"/>
</dbReference>
<dbReference type="Gene3D" id="3.80.10.10">
    <property type="entry name" value="Ribonuclease Inhibitor"/>
    <property type="match status" value="1"/>
</dbReference>
<dbReference type="SUPFAM" id="SSF52047">
    <property type="entry name" value="RNI-like"/>
    <property type="match status" value="1"/>
</dbReference>
<dbReference type="Pfam" id="PF24758">
    <property type="entry name" value="LRR_At5g56370"/>
    <property type="match status" value="1"/>
</dbReference>
<dbReference type="InterPro" id="IPR053781">
    <property type="entry name" value="F-box_AtFBL13-like"/>
</dbReference>
<dbReference type="InterPro" id="IPR036047">
    <property type="entry name" value="F-box-like_dom_sf"/>
</dbReference>
<dbReference type="EMBL" id="OZ075138">
    <property type="protein sequence ID" value="CAL5012890.1"/>
    <property type="molecule type" value="Genomic_DNA"/>
</dbReference>
<evidence type="ECO:0000313" key="4">
    <source>
        <dbReference type="Proteomes" id="UP001497457"/>
    </source>
</evidence>
<dbReference type="PROSITE" id="PS50181">
    <property type="entry name" value="FBOX"/>
    <property type="match status" value="1"/>
</dbReference>
<dbReference type="Pfam" id="PF00646">
    <property type="entry name" value="F-box"/>
    <property type="match status" value="1"/>
</dbReference>
<protein>
    <recommendedName>
        <fullName evidence="2">F-box domain-containing protein</fullName>
    </recommendedName>
</protein>
<feature type="compositionally biased region" description="Basic residues" evidence="1">
    <location>
        <begin position="14"/>
        <end position="28"/>
    </location>
</feature>
<sequence>MAIFLMGFRSRQRHSLARTKCEPRRRKRDYGASRSPPVVSSLATARPPSFATPATPNLPPRVKGKKMEASPPRRKLRPPPPPGAVDSLPPEILQQVLSFLPLRDAVRTSAVSRAWRRLWESAPGLALEWRPGTDAAVADGVLARYSGPVRSFEFVLHQGSFWRADGWVPLLAAKGVQILKLHFGGHWHEGSSNCLGASIFSCRELTSLDLADDCVIPAAPPGLAGFPKLTKLRLSSIEFPDSGVRGLEALIAESPLLEELLLDRLYFTDDEHSYGFEEWVIRAPNLRSLRISTSFDYMWQIIDSELPSVEDVEILTGGDTDNRDFMKLFTGLARARKLHLEIPYRDVNALEGLSCTFENLKDLSLRTKFCSLPTMLCKICILKNAPNLEALKFLIMWPYPEEVEVGVDLLNAQWIEGLLDNLKTFTIYLALCQQNEMSFIEFVLSKAPRLQELRVVVLRNCPKSNEQLLEEITRYRKASPQVNLFVSRLEIANYLLLQDD</sequence>
<evidence type="ECO:0000313" key="3">
    <source>
        <dbReference type="EMBL" id="CAL5012890.1"/>
    </source>
</evidence>
<feature type="region of interest" description="Disordered" evidence="1">
    <location>
        <begin position="14"/>
        <end position="87"/>
    </location>
</feature>
<dbReference type="InterPro" id="IPR055411">
    <property type="entry name" value="LRR_FXL15/At3g58940/PEG3-like"/>
</dbReference>
<dbReference type="SMART" id="SM00256">
    <property type="entry name" value="FBOX"/>
    <property type="match status" value="1"/>
</dbReference>
<dbReference type="CDD" id="cd22160">
    <property type="entry name" value="F-box_AtFBL13-like"/>
    <property type="match status" value="1"/>
</dbReference>
<feature type="domain" description="F-box" evidence="2">
    <location>
        <begin position="82"/>
        <end position="132"/>
    </location>
</feature>
<name>A0ABC9C0Y4_9POAL</name>